<dbReference type="Proteomes" id="UP001479436">
    <property type="component" value="Unassembled WGS sequence"/>
</dbReference>
<gene>
    <name evidence="3" type="ORF">K7432_017780</name>
</gene>
<evidence type="ECO:0000313" key="3">
    <source>
        <dbReference type="EMBL" id="KAK9759356.1"/>
    </source>
</evidence>
<feature type="region of interest" description="Disordered" evidence="1">
    <location>
        <begin position="106"/>
        <end position="182"/>
    </location>
</feature>
<feature type="compositionally biased region" description="Polar residues" evidence="1">
    <location>
        <begin position="106"/>
        <end position="118"/>
    </location>
</feature>
<evidence type="ECO:0000256" key="2">
    <source>
        <dbReference type="SAM" id="SignalP"/>
    </source>
</evidence>
<feature type="compositionally biased region" description="Low complexity" evidence="1">
    <location>
        <begin position="224"/>
        <end position="243"/>
    </location>
</feature>
<feature type="compositionally biased region" description="Polar residues" evidence="1">
    <location>
        <begin position="159"/>
        <end position="174"/>
    </location>
</feature>
<keyword evidence="2" id="KW-0732">Signal</keyword>
<proteinExistence type="predicted"/>
<keyword evidence="4" id="KW-1185">Reference proteome</keyword>
<evidence type="ECO:0008006" key="5">
    <source>
        <dbReference type="Google" id="ProtNLM"/>
    </source>
</evidence>
<dbReference type="EMBL" id="JASJQH010004372">
    <property type="protein sequence ID" value="KAK9759356.1"/>
    <property type="molecule type" value="Genomic_DNA"/>
</dbReference>
<reference evidence="3 4" key="1">
    <citation type="submission" date="2023-04" db="EMBL/GenBank/DDBJ databases">
        <title>Genome of Basidiobolus ranarum AG-B5.</title>
        <authorList>
            <person name="Stajich J.E."/>
            <person name="Carter-House D."/>
            <person name="Gryganskyi A."/>
        </authorList>
    </citation>
    <scope>NUCLEOTIDE SEQUENCE [LARGE SCALE GENOMIC DNA]</scope>
    <source>
        <strain evidence="3 4">AG-B5</strain>
    </source>
</reference>
<feature type="compositionally biased region" description="Polar residues" evidence="1">
    <location>
        <begin position="126"/>
        <end position="139"/>
    </location>
</feature>
<protein>
    <recommendedName>
        <fullName evidence="5">Extracellular membrane protein CFEM domain-containing protein</fullName>
    </recommendedName>
</protein>
<accession>A0ABR2WCY3</accession>
<feature type="signal peptide" evidence="2">
    <location>
        <begin position="1"/>
        <end position="17"/>
    </location>
</feature>
<feature type="chain" id="PRO_5045758910" description="Extracellular membrane protein CFEM domain-containing protein" evidence="2">
    <location>
        <begin position="18"/>
        <end position="271"/>
    </location>
</feature>
<sequence length="271" mass="28774">MKSIFIIALATFSLVAAQEDSHEVQGCLSQCDQDSTQWVACAAECVGVSHPIIQDVQETKECVNECDNGDDNCHNECIRAHFDRHNLQDGLVTRPPFEDTFEEHSASTTTMPTIQNPESAIAPKINPNNGQFNQPNDGNDQARADRSSNTDIGMAMPSLPSNGQKFDHPNQPTFPDNGGNFGGVHTTNGLGVVTPTPTAATGPFATPLAGRIQNKGVAANGTPSSSAFGGISRSSPRTISTSILPSSKSTKISISVIMVGMGALCNIWYQQ</sequence>
<name>A0ABR2WCY3_9FUNG</name>
<evidence type="ECO:0000256" key="1">
    <source>
        <dbReference type="SAM" id="MobiDB-lite"/>
    </source>
</evidence>
<comment type="caution">
    <text evidence="3">The sequence shown here is derived from an EMBL/GenBank/DDBJ whole genome shotgun (WGS) entry which is preliminary data.</text>
</comment>
<feature type="region of interest" description="Disordered" evidence="1">
    <location>
        <begin position="215"/>
        <end position="243"/>
    </location>
</feature>
<organism evidence="3 4">
    <name type="scientific">Basidiobolus ranarum</name>
    <dbReference type="NCBI Taxonomy" id="34480"/>
    <lineage>
        <taxon>Eukaryota</taxon>
        <taxon>Fungi</taxon>
        <taxon>Fungi incertae sedis</taxon>
        <taxon>Zoopagomycota</taxon>
        <taxon>Entomophthoromycotina</taxon>
        <taxon>Basidiobolomycetes</taxon>
        <taxon>Basidiobolales</taxon>
        <taxon>Basidiobolaceae</taxon>
        <taxon>Basidiobolus</taxon>
    </lineage>
</organism>
<evidence type="ECO:0000313" key="4">
    <source>
        <dbReference type="Proteomes" id="UP001479436"/>
    </source>
</evidence>